<dbReference type="Gene3D" id="3.90.1530.30">
    <property type="match status" value="1"/>
</dbReference>
<protein>
    <recommendedName>
        <fullName evidence="3">ParB-like N-terminal domain-containing protein</fullName>
    </recommendedName>
</protein>
<feature type="domain" description="ParB-like N-terminal" evidence="3">
    <location>
        <begin position="1"/>
        <end position="102"/>
    </location>
</feature>
<evidence type="ECO:0000313" key="4">
    <source>
        <dbReference type="EMBL" id="PIT00341.1"/>
    </source>
</evidence>
<dbReference type="EMBL" id="LFJC01000003">
    <property type="protein sequence ID" value="PIT00341.1"/>
    <property type="molecule type" value="Genomic_DNA"/>
</dbReference>
<dbReference type="AlphaFoldDB" id="A0A2M6U757"/>
<comment type="caution">
    <text evidence="4">The sequence shown here is derived from an EMBL/GenBank/DDBJ whole genome shotgun (WGS) entry which is preliminary data.</text>
</comment>
<accession>A0A2M6U757</accession>
<dbReference type="Pfam" id="PF02195">
    <property type="entry name" value="ParB_N"/>
    <property type="match status" value="1"/>
</dbReference>
<gene>
    <name evidence="4" type="ORF">TSA1_05885</name>
</gene>
<organism evidence="4 5">
    <name type="scientific">Bradyrhizobium nitroreducens</name>
    <dbReference type="NCBI Taxonomy" id="709803"/>
    <lineage>
        <taxon>Bacteria</taxon>
        <taxon>Pseudomonadati</taxon>
        <taxon>Pseudomonadota</taxon>
        <taxon>Alphaproteobacteria</taxon>
        <taxon>Hyphomicrobiales</taxon>
        <taxon>Nitrobacteraceae</taxon>
        <taxon>Bradyrhizobium</taxon>
    </lineage>
</organism>
<dbReference type="NCBIfam" id="TIGR00180">
    <property type="entry name" value="parB_part"/>
    <property type="match status" value="1"/>
</dbReference>
<name>A0A2M6U757_9BRAD</name>
<evidence type="ECO:0000259" key="3">
    <source>
        <dbReference type="SMART" id="SM00470"/>
    </source>
</evidence>
<evidence type="ECO:0000313" key="5">
    <source>
        <dbReference type="Proteomes" id="UP000228930"/>
    </source>
</evidence>
<feature type="compositionally biased region" description="Basic and acidic residues" evidence="2">
    <location>
        <begin position="383"/>
        <end position="392"/>
    </location>
</feature>
<dbReference type="SUPFAM" id="SSF109709">
    <property type="entry name" value="KorB DNA-binding domain-like"/>
    <property type="match status" value="1"/>
</dbReference>
<dbReference type="CDD" id="cd16406">
    <property type="entry name" value="ParB_N_like"/>
    <property type="match status" value="1"/>
</dbReference>
<dbReference type="SMART" id="SM00470">
    <property type="entry name" value="ParB"/>
    <property type="match status" value="1"/>
</dbReference>
<keyword evidence="5" id="KW-1185">Reference proteome</keyword>
<sequence>MELRNIALCNLRIANVNVRHGRKAPDISDILPSVRARGVLQPLLVRPQGDAFEIVAGRRRYFAASKVAEEQGLPTEDVLLPCAVTDPGSDADALEASLIENVARAPMDELQEYEAFAKLLKQGKSVADIAQTFGQTERYIIQRLALANLNGAIKEAYRSGDIEPEELQLLASATRSQQKDWVAAFEAENGPDGDVDGAPRGHQLKQWLFGSEQIATTAALFPLEAYKGEIVTDLFGDASYFADSAGFWTLQNAAIAGLRDDRVAKGWKVTVLDKGTRFPSWQYDEVPLEDGGEAFIEVRNNGEVEVHEGYRPYGETYSAAKAGETDGAPQAARPELTKAAENYLALHRHALVRAELLAHPDIALRLAVAHMIGSSQLWSVKPDPQRADKETTRQSVATSPAQSALNSERDAVLELLQVAKSYYGTVTRGNGDGFTAVSLFARLLALPDEAVLRIMTLVMAETLAAGSILNEAAGLAIKPDVTRWWKLDDVFLDLLKDRTAINALLSEIAGKAVADANVSEPGKVQKKIIHDCLNGEGRERAEGFVPRYMTFPIGHYDPNKTLEIARVSENINALFTSI</sequence>
<evidence type="ECO:0000256" key="2">
    <source>
        <dbReference type="SAM" id="MobiDB-lite"/>
    </source>
</evidence>
<dbReference type="InterPro" id="IPR050336">
    <property type="entry name" value="Chromosome_partition/occlusion"/>
</dbReference>
<comment type="similarity">
    <text evidence="1">Belongs to the ParB family.</text>
</comment>
<dbReference type="InterPro" id="IPR003115">
    <property type="entry name" value="ParB_N"/>
</dbReference>
<dbReference type="SUPFAM" id="SSF110849">
    <property type="entry name" value="ParB/Sulfiredoxin"/>
    <property type="match status" value="1"/>
</dbReference>
<reference evidence="4 5" key="1">
    <citation type="submission" date="2015-06" db="EMBL/GenBank/DDBJ databases">
        <title>Comparative genome analysis of nirS-carrying Bradyrhizobium sp. strains.</title>
        <authorList>
            <person name="Ishii S."/>
            <person name="Jang J."/>
            <person name="Nishizawa T."/>
            <person name="Senoo K."/>
        </authorList>
    </citation>
    <scope>NUCLEOTIDE SEQUENCE [LARGE SCALE GENOMIC DNA]</scope>
    <source>
        <strain evidence="4 5">TSA1</strain>
    </source>
</reference>
<feature type="compositionally biased region" description="Polar residues" evidence="2">
    <location>
        <begin position="393"/>
        <end position="402"/>
    </location>
</feature>
<proteinExistence type="inferred from homology"/>
<dbReference type="GO" id="GO:0003677">
    <property type="term" value="F:DNA binding"/>
    <property type="evidence" value="ECO:0007669"/>
    <property type="project" value="InterPro"/>
</dbReference>
<dbReference type="Gene3D" id="1.10.10.2830">
    <property type="match status" value="1"/>
</dbReference>
<dbReference type="GO" id="GO:0007059">
    <property type="term" value="P:chromosome segregation"/>
    <property type="evidence" value="ECO:0007669"/>
    <property type="project" value="TreeGrafter"/>
</dbReference>
<dbReference type="GO" id="GO:0005694">
    <property type="term" value="C:chromosome"/>
    <property type="evidence" value="ECO:0007669"/>
    <property type="project" value="TreeGrafter"/>
</dbReference>
<dbReference type="InterPro" id="IPR004437">
    <property type="entry name" value="ParB/RepB/Spo0J"/>
</dbReference>
<dbReference type="RefSeq" id="WP_100175558.1">
    <property type="nucleotide sequence ID" value="NZ_LFJC01000003.1"/>
</dbReference>
<dbReference type="PANTHER" id="PTHR33375">
    <property type="entry name" value="CHROMOSOME-PARTITIONING PROTEIN PARB-RELATED"/>
    <property type="match status" value="1"/>
</dbReference>
<dbReference type="Proteomes" id="UP000228930">
    <property type="component" value="Unassembled WGS sequence"/>
</dbReference>
<dbReference type="InterPro" id="IPR036086">
    <property type="entry name" value="ParB/Sulfiredoxin_sf"/>
</dbReference>
<dbReference type="PANTHER" id="PTHR33375:SF7">
    <property type="entry name" value="CHROMOSOME 2-PARTITIONING PROTEIN PARB-RELATED"/>
    <property type="match status" value="1"/>
</dbReference>
<feature type="region of interest" description="Disordered" evidence="2">
    <location>
        <begin position="380"/>
        <end position="402"/>
    </location>
</feature>
<evidence type="ECO:0000256" key="1">
    <source>
        <dbReference type="ARBA" id="ARBA00006295"/>
    </source>
</evidence>